<comment type="cofactor">
    <cofactor evidence="7">
        <name>Fe(2+)</name>
        <dbReference type="ChEBI" id="CHEBI:29033"/>
    </cofactor>
    <text evidence="7">Binds 1 Fe(2+) ion per subunit.</text>
</comment>
<dbReference type="Proteomes" id="UP000199144">
    <property type="component" value="Unassembled WGS sequence"/>
</dbReference>
<dbReference type="GO" id="GO:0031418">
    <property type="term" value="F:L-ascorbic acid binding"/>
    <property type="evidence" value="ECO:0007669"/>
    <property type="project" value="UniProtKB-KW"/>
</dbReference>
<dbReference type="STRING" id="254406.SAMN04488042_10158"/>
<evidence type="ECO:0000256" key="7">
    <source>
        <dbReference type="HAMAP-Rule" id="MF_00657"/>
    </source>
</evidence>
<proteinExistence type="inferred from homology"/>
<dbReference type="Gene3D" id="2.60.120.620">
    <property type="entry name" value="q2cbj1_9rhob like domain"/>
    <property type="match status" value="1"/>
</dbReference>
<organism evidence="9 10">
    <name type="scientific">Shimia aestuarii</name>
    <dbReference type="NCBI Taxonomy" id="254406"/>
    <lineage>
        <taxon>Bacteria</taxon>
        <taxon>Pseudomonadati</taxon>
        <taxon>Pseudomonadota</taxon>
        <taxon>Alphaproteobacteria</taxon>
        <taxon>Rhodobacterales</taxon>
        <taxon>Roseobacteraceae</taxon>
    </lineage>
</organism>
<evidence type="ECO:0000256" key="2">
    <source>
        <dbReference type="ARBA" id="ARBA00022723"/>
    </source>
</evidence>
<dbReference type="OrthoDB" id="9812472at2"/>
<evidence type="ECO:0000256" key="3">
    <source>
        <dbReference type="ARBA" id="ARBA00022896"/>
    </source>
</evidence>
<dbReference type="InterPro" id="IPR006620">
    <property type="entry name" value="Pro_4_hyd_alph"/>
</dbReference>
<feature type="binding site" evidence="7">
    <location>
        <position position="95"/>
    </location>
    <ligand>
        <name>Fe cation</name>
        <dbReference type="ChEBI" id="CHEBI:24875"/>
    </ligand>
</feature>
<evidence type="ECO:0000313" key="9">
    <source>
        <dbReference type="EMBL" id="SFL40176.1"/>
    </source>
</evidence>
<keyword evidence="3 7" id="KW-0847">Vitamin C</keyword>
<dbReference type="GO" id="GO:0006974">
    <property type="term" value="P:DNA damage response"/>
    <property type="evidence" value="ECO:0007669"/>
    <property type="project" value="TreeGrafter"/>
</dbReference>
<dbReference type="HAMAP" id="MF_00657">
    <property type="entry name" value="Hydroxyl_YbiX"/>
    <property type="match status" value="1"/>
</dbReference>
<dbReference type="PROSITE" id="PS51471">
    <property type="entry name" value="FE2OG_OXY"/>
    <property type="match status" value="1"/>
</dbReference>
<dbReference type="GO" id="GO:0005506">
    <property type="term" value="F:iron ion binding"/>
    <property type="evidence" value="ECO:0007669"/>
    <property type="project" value="UniProtKB-UniRule"/>
</dbReference>
<feature type="binding site" evidence="7">
    <location>
        <position position="162"/>
    </location>
    <ligand>
        <name>2-oxoglutarate</name>
        <dbReference type="ChEBI" id="CHEBI:16810"/>
    </ligand>
</feature>
<dbReference type="SMART" id="SM00702">
    <property type="entry name" value="P4Hc"/>
    <property type="match status" value="1"/>
</dbReference>
<dbReference type="InterPro" id="IPR023550">
    <property type="entry name" value="PKHD_hydroxylase"/>
</dbReference>
<feature type="domain" description="Fe2OG dioxygenase" evidence="8">
    <location>
        <begin position="77"/>
        <end position="171"/>
    </location>
</feature>
<reference evidence="9 10" key="1">
    <citation type="submission" date="2016-10" db="EMBL/GenBank/DDBJ databases">
        <authorList>
            <person name="de Groot N.N."/>
        </authorList>
    </citation>
    <scope>NUCLEOTIDE SEQUENCE [LARGE SCALE GENOMIC DNA]</scope>
    <source>
        <strain evidence="9 10">DSM 15283</strain>
    </source>
</reference>
<evidence type="ECO:0000313" key="10">
    <source>
        <dbReference type="Proteomes" id="UP000199144"/>
    </source>
</evidence>
<dbReference type="Pfam" id="PF13640">
    <property type="entry name" value="2OG-FeII_Oxy_3"/>
    <property type="match status" value="1"/>
</dbReference>
<evidence type="ECO:0000256" key="5">
    <source>
        <dbReference type="ARBA" id="ARBA00023002"/>
    </source>
</evidence>
<feature type="binding site" evidence="7">
    <location>
        <position position="152"/>
    </location>
    <ligand>
        <name>Fe cation</name>
        <dbReference type="ChEBI" id="CHEBI:24875"/>
    </ligand>
</feature>
<dbReference type="GO" id="GO:0016706">
    <property type="term" value="F:2-oxoglutarate-dependent dioxygenase activity"/>
    <property type="evidence" value="ECO:0007669"/>
    <property type="project" value="UniProtKB-UniRule"/>
</dbReference>
<protein>
    <submittedName>
        <fullName evidence="9">PKHD-type hydroxylase</fullName>
    </submittedName>
</protein>
<feature type="binding site" evidence="7">
    <location>
        <position position="97"/>
    </location>
    <ligand>
        <name>Fe cation</name>
        <dbReference type="ChEBI" id="CHEBI:24875"/>
    </ligand>
</feature>
<name>A0A1I4HFM1_9RHOB</name>
<gene>
    <name evidence="9" type="ORF">SAMN04488042_10158</name>
</gene>
<comment type="cofactor">
    <cofactor evidence="1 7">
        <name>L-ascorbate</name>
        <dbReference type="ChEBI" id="CHEBI:38290"/>
    </cofactor>
</comment>
<dbReference type="Gene3D" id="4.10.860.20">
    <property type="entry name" value="Rabenosyn, Rab binding domain"/>
    <property type="match status" value="1"/>
</dbReference>
<dbReference type="GO" id="GO:0006879">
    <property type="term" value="P:intracellular iron ion homeostasis"/>
    <property type="evidence" value="ECO:0007669"/>
    <property type="project" value="TreeGrafter"/>
</dbReference>
<keyword evidence="2 7" id="KW-0479">Metal-binding</keyword>
<evidence type="ECO:0000256" key="4">
    <source>
        <dbReference type="ARBA" id="ARBA00022964"/>
    </source>
</evidence>
<dbReference type="InterPro" id="IPR044862">
    <property type="entry name" value="Pro_4_hyd_alph_FE2OG_OXY"/>
</dbReference>
<dbReference type="InterPro" id="IPR005123">
    <property type="entry name" value="Oxoglu/Fe-dep_dioxygenase_dom"/>
</dbReference>
<dbReference type="RefSeq" id="WP_093089962.1">
    <property type="nucleotide sequence ID" value="NZ_FOTQ01000001.1"/>
</dbReference>
<evidence type="ECO:0000256" key="6">
    <source>
        <dbReference type="ARBA" id="ARBA00023004"/>
    </source>
</evidence>
<dbReference type="NCBIfam" id="NF003974">
    <property type="entry name" value="PRK05467.1-3"/>
    <property type="match status" value="1"/>
</dbReference>
<evidence type="ECO:0000256" key="1">
    <source>
        <dbReference type="ARBA" id="ARBA00001961"/>
    </source>
</evidence>
<dbReference type="PANTHER" id="PTHR41536">
    <property type="entry name" value="PKHD-TYPE HYDROXYLASE YBIX"/>
    <property type="match status" value="1"/>
</dbReference>
<dbReference type="PANTHER" id="PTHR41536:SF1">
    <property type="entry name" value="PKHD-TYPE HYDROXYLASE YBIX"/>
    <property type="match status" value="1"/>
</dbReference>
<keyword evidence="4 7" id="KW-0223">Dioxygenase</keyword>
<evidence type="ECO:0000259" key="8">
    <source>
        <dbReference type="PROSITE" id="PS51471"/>
    </source>
</evidence>
<dbReference type="AlphaFoldDB" id="A0A1I4HFM1"/>
<keyword evidence="5 7" id="KW-0560">Oxidoreductase</keyword>
<keyword evidence="10" id="KW-1185">Reference proteome</keyword>
<accession>A0A1I4HFM1</accession>
<keyword evidence="6 7" id="KW-0408">Iron</keyword>
<sequence>MPIVLSDLLTPSAAEVLSAAAAQLPFEDGARTAGSVARAVKDNEQAANVPETRAVTEKIQATLLSHPGFQAVAYPRQFARLIVSRTSGGGQYGDHVDNALIAGQRADVSFTLFLSDPDTYDGGELVIGDRIEDRQFKLDRGEAIVYPSNTLHRVNPVTRGARIVVIGWVTSWVRDPAQREILFDLWRAINTTDDPAQQQLLSKSRSNLIRMWAG</sequence>
<dbReference type="EMBL" id="FOTQ01000001">
    <property type="protein sequence ID" value="SFL40176.1"/>
    <property type="molecule type" value="Genomic_DNA"/>
</dbReference>